<dbReference type="InParanoid" id="A0A1B1YV24"/>
<evidence type="ECO:0000313" key="3">
    <source>
        <dbReference type="Proteomes" id="UP000092952"/>
    </source>
</evidence>
<organism evidence="2 3">
    <name type="scientific">Immundisolibacter cernigliae</name>
    <dbReference type="NCBI Taxonomy" id="1810504"/>
    <lineage>
        <taxon>Bacteria</taxon>
        <taxon>Pseudomonadati</taxon>
        <taxon>Pseudomonadota</taxon>
        <taxon>Gammaproteobacteria</taxon>
        <taxon>Immundisolibacterales</taxon>
        <taxon>Immundisolibacteraceae</taxon>
        <taxon>Immundisolibacter</taxon>
    </lineage>
</organism>
<accession>A0A1B1YV24</accession>
<dbReference type="STRING" id="1810504.PG2T_10040"/>
<reference evidence="3" key="1">
    <citation type="submission" date="2016-03" db="EMBL/GenBank/DDBJ databases">
        <title>Complete genome sequence of Solimmundus cernigliae, representing a novel lineage of polycyclic aromatic hydrocarbon degraders within the Gammaproteobacteria.</title>
        <authorList>
            <person name="Singleton D.R."/>
            <person name="Dickey A.N."/>
            <person name="Scholl E.H."/>
            <person name="Wright F.A."/>
            <person name="Aitken M.D."/>
        </authorList>
    </citation>
    <scope>NUCLEOTIDE SEQUENCE [LARGE SCALE GENOMIC DNA]</scope>
    <source>
        <strain evidence="3">TR3.2</strain>
    </source>
</reference>
<keyword evidence="3" id="KW-1185">Reference proteome</keyword>
<keyword evidence="1" id="KW-0472">Membrane</keyword>
<keyword evidence="1" id="KW-1133">Transmembrane helix</keyword>
<protein>
    <recommendedName>
        <fullName evidence="4">DUF4845 domain-containing protein</fullName>
    </recommendedName>
</protein>
<dbReference type="RefSeq" id="WP_068804763.1">
    <property type="nucleotide sequence ID" value="NZ_CP014671.1"/>
</dbReference>
<gene>
    <name evidence="2" type="ORF">PG2T_10040</name>
</gene>
<sequence length="136" mass="15318">MQKKLPAGRQGGWSFFSLAIALAVAVLFFMVGLAMYPGYYEAFAVRKAVNSLAEDSTIGQMGKPAIWSLLEKRFDMSGLYTPTPTKNDLKIDYDKKTSKKRIVVEYDYKAPVFYNISVMMHFRHELQVEGTVSGSD</sequence>
<feature type="transmembrane region" description="Helical" evidence="1">
    <location>
        <begin position="12"/>
        <end position="36"/>
    </location>
</feature>
<proteinExistence type="predicted"/>
<dbReference type="InterPro" id="IPR032314">
    <property type="entry name" value="DUF4845"/>
</dbReference>
<keyword evidence="1" id="KW-0812">Transmembrane</keyword>
<dbReference type="AlphaFoldDB" id="A0A1B1YV24"/>
<evidence type="ECO:0000256" key="1">
    <source>
        <dbReference type="SAM" id="Phobius"/>
    </source>
</evidence>
<dbReference type="Pfam" id="PF16137">
    <property type="entry name" value="DUF4845"/>
    <property type="match status" value="1"/>
</dbReference>
<dbReference type="Proteomes" id="UP000092952">
    <property type="component" value="Chromosome"/>
</dbReference>
<name>A0A1B1YV24_9GAMM</name>
<dbReference type="OrthoDB" id="6078083at2"/>
<dbReference type="KEGG" id="gbi:PG2T_10040"/>
<evidence type="ECO:0000313" key="2">
    <source>
        <dbReference type="EMBL" id="ANX04483.1"/>
    </source>
</evidence>
<dbReference type="EMBL" id="CP014671">
    <property type="protein sequence ID" value="ANX04483.1"/>
    <property type="molecule type" value="Genomic_DNA"/>
</dbReference>
<evidence type="ECO:0008006" key="4">
    <source>
        <dbReference type="Google" id="ProtNLM"/>
    </source>
</evidence>